<gene>
    <name evidence="3" type="ORF">J5N55_08250</name>
</gene>
<accession>A0AAW4JDQ8</accession>
<protein>
    <submittedName>
        <fullName evidence="3">Enoyl-CoA hydratase/isomerase family protein</fullName>
    </submittedName>
</protein>
<evidence type="ECO:0000256" key="1">
    <source>
        <dbReference type="ARBA" id="ARBA00005254"/>
    </source>
</evidence>
<dbReference type="PANTHER" id="PTHR11941">
    <property type="entry name" value="ENOYL-COA HYDRATASE-RELATED"/>
    <property type="match status" value="1"/>
</dbReference>
<dbReference type="AlphaFoldDB" id="A0AAW4JDQ8"/>
<evidence type="ECO:0000256" key="2">
    <source>
        <dbReference type="RuleBase" id="RU003707"/>
    </source>
</evidence>
<sequence>MASLHLDKQQSIYVLTLINGDQENALNKDVLDEYISVFDEIESDKNNASLIIRSDHHKTFCNGLDLAWLMQQSIEDKKAFTLQLEDMLLRLALLNLPVIAEINGNAYAGGAILASACDFRFMRSDKGRFCFPEIKLTIPFTDIIAEIVQLLPNQHTVWEMSLTGKSMTGVECLQAQVVSQIHSVESLQTETLRFAEDMSQKHRMTYAVIKRQLRHRITELAKQRQLYDAEKFAHPFMI</sequence>
<organism evidence="3 4">
    <name type="scientific">Acinetobacter haemolyticus</name>
    <dbReference type="NCBI Taxonomy" id="29430"/>
    <lineage>
        <taxon>Bacteria</taxon>
        <taxon>Pseudomonadati</taxon>
        <taxon>Pseudomonadota</taxon>
        <taxon>Gammaproteobacteria</taxon>
        <taxon>Moraxellales</taxon>
        <taxon>Moraxellaceae</taxon>
        <taxon>Acinetobacter</taxon>
    </lineage>
</organism>
<dbReference type="PANTHER" id="PTHR11941:SF75">
    <property type="entry name" value="ENOYL-COA HYDRATASE_ISOMERASE FAMILY PROTEIN"/>
    <property type="match status" value="1"/>
</dbReference>
<dbReference type="CDD" id="cd06558">
    <property type="entry name" value="crotonase-like"/>
    <property type="match status" value="1"/>
</dbReference>
<dbReference type="InterPro" id="IPR029045">
    <property type="entry name" value="ClpP/crotonase-like_dom_sf"/>
</dbReference>
<dbReference type="GO" id="GO:0004165">
    <property type="term" value="F:delta(3)-delta(2)-enoyl-CoA isomerase activity"/>
    <property type="evidence" value="ECO:0007669"/>
    <property type="project" value="TreeGrafter"/>
</dbReference>
<dbReference type="GO" id="GO:0006635">
    <property type="term" value="P:fatty acid beta-oxidation"/>
    <property type="evidence" value="ECO:0007669"/>
    <property type="project" value="TreeGrafter"/>
</dbReference>
<dbReference type="InterPro" id="IPR001753">
    <property type="entry name" value="Enoyl-CoA_hydra/iso"/>
</dbReference>
<reference evidence="3" key="1">
    <citation type="submission" date="2021-03" db="EMBL/GenBank/DDBJ databases">
        <title>Acinetobacter spp. whole-genome sequenced from Terengganu.</title>
        <authorList>
            <person name="Mohd Rani F."/>
        </authorList>
    </citation>
    <scope>NUCLEOTIDE SEQUENCE</scope>
    <source>
        <strain evidence="3">AC1502</strain>
    </source>
</reference>
<dbReference type="Pfam" id="PF00378">
    <property type="entry name" value="ECH_1"/>
    <property type="match status" value="1"/>
</dbReference>
<comment type="similarity">
    <text evidence="1 2">Belongs to the enoyl-CoA hydratase/isomerase family.</text>
</comment>
<evidence type="ECO:0000313" key="3">
    <source>
        <dbReference type="EMBL" id="MBO3658075.1"/>
    </source>
</evidence>
<dbReference type="Gene3D" id="3.90.226.10">
    <property type="entry name" value="2-enoyl-CoA Hydratase, Chain A, domain 1"/>
    <property type="match status" value="1"/>
</dbReference>
<dbReference type="EMBL" id="JAGFOT010000007">
    <property type="protein sequence ID" value="MBO3658075.1"/>
    <property type="molecule type" value="Genomic_DNA"/>
</dbReference>
<dbReference type="InterPro" id="IPR018376">
    <property type="entry name" value="Enoyl-CoA_hyd/isom_CS"/>
</dbReference>
<comment type="caution">
    <text evidence="3">The sequence shown here is derived from an EMBL/GenBank/DDBJ whole genome shotgun (WGS) entry which is preliminary data.</text>
</comment>
<dbReference type="PROSITE" id="PS00166">
    <property type="entry name" value="ENOYL_COA_HYDRATASE"/>
    <property type="match status" value="1"/>
</dbReference>
<dbReference type="Proteomes" id="UP000670925">
    <property type="component" value="Unassembled WGS sequence"/>
</dbReference>
<dbReference type="RefSeq" id="WP_208464249.1">
    <property type="nucleotide sequence ID" value="NZ_JAGFOT010000007.1"/>
</dbReference>
<name>A0AAW4JDQ8_ACIHA</name>
<evidence type="ECO:0000313" key="4">
    <source>
        <dbReference type="Proteomes" id="UP000670925"/>
    </source>
</evidence>
<dbReference type="SUPFAM" id="SSF52096">
    <property type="entry name" value="ClpP/crotonase"/>
    <property type="match status" value="1"/>
</dbReference>
<proteinExistence type="inferred from homology"/>